<evidence type="ECO:0000313" key="2">
    <source>
        <dbReference type="Proteomes" id="UP001652620"/>
    </source>
</evidence>
<accession>A0ABM3JTC5</accession>
<evidence type="ECO:0000313" key="3">
    <source>
        <dbReference type="RefSeq" id="XP_049312475.1"/>
    </source>
</evidence>
<feature type="compositionally biased region" description="Low complexity" evidence="1">
    <location>
        <begin position="610"/>
        <end position="622"/>
    </location>
</feature>
<evidence type="ECO:0000313" key="4">
    <source>
        <dbReference type="RefSeq" id="XP_049312480.1"/>
    </source>
</evidence>
<name>A0ABM3JTC5_BACDO</name>
<dbReference type="PANTHER" id="PTHR36300">
    <property type="entry name" value="RAW, ISOFORM A"/>
    <property type="match status" value="1"/>
</dbReference>
<dbReference type="RefSeq" id="XP_049312475.1">
    <property type="nucleotide sequence ID" value="XM_049456518.1"/>
</dbReference>
<keyword evidence="2" id="KW-1185">Reference proteome</keyword>
<feature type="region of interest" description="Disordered" evidence="1">
    <location>
        <begin position="694"/>
        <end position="741"/>
    </location>
</feature>
<evidence type="ECO:0000313" key="6">
    <source>
        <dbReference type="RefSeq" id="XP_049312496.1"/>
    </source>
</evidence>
<dbReference type="Gene3D" id="3.40.50.450">
    <property type="match status" value="1"/>
</dbReference>
<protein>
    <submittedName>
        <fullName evidence="3 4">Uncharacterized protein LOC105229639 isoform X1</fullName>
    </submittedName>
</protein>
<feature type="region of interest" description="Disordered" evidence="1">
    <location>
        <begin position="589"/>
        <end position="622"/>
    </location>
</feature>
<dbReference type="PANTHER" id="PTHR36300:SF1">
    <property type="entry name" value="RAW, ISOFORM A"/>
    <property type="match status" value="1"/>
</dbReference>
<dbReference type="RefSeq" id="XP_049312496.1">
    <property type="nucleotide sequence ID" value="XM_049456539.1"/>
</dbReference>
<gene>
    <name evidence="3 4 5 6" type="primary">LOC105229639</name>
</gene>
<dbReference type="Pfam" id="PF15891">
    <property type="entry name" value="Nuc_deoxyri_tr2"/>
    <property type="match status" value="1"/>
</dbReference>
<proteinExistence type="predicted"/>
<evidence type="ECO:0000256" key="1">
    <source>
        <dbReference type="SAM" id="MobiDB-lite"/>
    </source>
</evidence>
<sequence length="1072" mass="116430">MASLHATNSCNSSSCSAALANNKPLTPTKNTVKLLNGKSSSDCGVVAASNAPTNNNNNSSKSYNNLSSNVEQLFNSALKALHLPQCVGGGTADSGVGGGGGKKSPGKVKTNGENKLTLVVQKCAKNIDIAAAAAAEDDDIEYEQHDLAAQEAQQPDADSVQLRCACPAVHATSTDASNVNNKNRTMTVTTTFRSSSTSALMTAGHMRPQTLNVHHLRETPSDQTQIFIREVLNAWRAKARCNVVPAERTQELFHELSFHPSEKQITEMLQTAKLLARKSSRQSNGLTFGEFCVLAADLKRFRTSTFSPSICDKVNLLSSLQQENNDNSSRVVEPNNGTLCHTATTTATGTELRSTKSLSNVEDCKRKLSKSDTSAPVEVFLGGSCNPTTWRADVAIPALNELGISFYNPQVSDWTPDLIELEHRAKEKARVLFFVMDSETRASAGAIEAAHIAGQNCKQLVLVLHPYKRNQSILNEQISQQEYIDLRRNQLILKELVTRRGLPVMDDIPSGLQRTKDILAGIRDPPSNIATILVVVRGAFDRVNPVNGTITVVQCQRALLYLGYAQSLVKLDNLNKIIATQRETLEALQKRSTKSGAQPELNSSEHATKKSSSASSCSSDTPTASLNETLDVDFDLFCVISAYLSVLQQEIQESGCISPIKGTNVPPPPVYLTNMQGDESNFAISYFTSKNISRTSSQTSVPGSDERHSSTDLLSRSRDSGTSSPQPLDQPMKSRSAAQLGKAKTKILVNIESIETTEITTTIQTAHTPTTPPNTSTTTATAYPILSAHSTAAAAYPLAQLNASAAQLHSTYPDSSVTAEEESDSNDSVFSSSSSINSVNCNYGGNNEFLTFAGTDFRDVYLGGSCFLRTKWRQDIAMPYLKTKGVTFHLPALHESLQATQLDSSLPDKVYEDARQLGAAQEKSLKRTRRKYRGAALEEEEEEELTVSEETYSWALPPMRPSLYNPALLDASRVLLFVITNETRSLAPMTLAAHCIGLMYNVVLAVQMLPDDCVINNEKLTPAAIKDYNRGRSYLIDLAKRQGVPVFSDLKAALECTVDKIKACNSRGSRYD</sequence>
<dbReference type="RefSeq" id="XP_049312480.1">
    <property type="nucleotide sequence ID" value="XM_049456523.1"/>
</dbReference>
<dbReference type="GeneID" id="105229639"/>
<feature type="compositionally biased region" description="Basic and acidic residues" evidence="1">
    <location>
        <begin position="704"/>
        <end position="719"/>
    </location>
</feature>
<dbReference type="InterPro" id="IPR039470">
    <property type="entry name" value="Nuc_deoxyri_tr2"/>
</dbReference>
<organism evidence="2 4">
    <name type="scientific">Bactrocera dorsalis</name>
    <name type="common">Oriental fruit fly</name>
    <name type="synonym">Dacus dorsalis</name>
    <dbReference type="NCBI Taxonomy" id="27457"/>
    <lineage>
        <taxon>Eukaryota</taxon>
        <taxon>Metazoa</taxon>
        <taxon>Ecdysozoa</taxon>
        <taxon>Arthropoda</taxon>
        <taxon>Hexapoda</taxon>
        <taxon>Insecta</taxon>
        <taxon>Pterygota</taxon>
        <taxon>Neoptera</taxon>
        <taxon>Endopterygota</taxon>
        <taxon>Diptera</taxon>
        <taxon>Brachycera</taxon>
        <taxon>Muscomorpha</taxon>
        <taxon>Tephritoidea</taxon>
        <taxon>Tephritidae</taxon>
        <taxon>Bactrocera</taxon>
        <taxon>Bactrocera</taxon>
    </lineage>
</organism>
<reference evidence="2 3" key="1">
    <citation type="submission" date="2025-05" db="UniProtKB">
        <authorList>
            <consortium name="RefSeq"/>
        </authorList>
    </citation>
    <scope>NUCLEOTIDE SEQUENCE [LARGE SCALE GENOMIC DNA]</scope>
    <source>
        <tissue evidence="3 4">Adult</tissue>
    </source>
</reference>
<evidence type="ECO:0000313" key="5">
    <source>
        <dbReference type="RefSeq" id="XP_049312486.1"/>
    </source>
</evidence>
<dbReference type="Proteomes" id="UP001652620">
    <property type="component" value="Chromosome 1"/>
</dbReference>
<dbReference type="RefSeq" id="XP_049312486.1">
    <property type="nucleotide sequence ID" value="XM_049456529.1"/>
</dbReference>